<dbReference type="AlphaFoldDB" id="A0A9J6GPI0"/>
<feature type="domain" description="Rho-GAP" evidence="2">
    <location>
        <begin position="1"/>
        <end position="55"/>
    </location>
</feature>
<name>A0A9J6GPI0_HAELO</name>
<dbReference type="VEuPathDB" id="VectorBase:HLOH_042396"/>
<sequence>MSLHNLATVFGPSIIRPCSGSVGHSPSDLLTTSTVDVMAQAGILYFFLRRRAQGLPLTPDALTPRRPSHKPPSPPMRSPESLFARFAPLTTTPAPLPMGCQ</sequence>
<evidence type="ECO:0000259" key="2">
    <source>
        <dbReference type="PROSITE" id="PS50238"/>
    </source>
</evidence>
<dbReference type="PANTHER" id="PTHR23182:SF1">
    <property type="entry name" value="RHO GTPASE ACTIVATING PROTEIN AT 1A, ISOFORM E"/>
    <property type="match status" value="1"/>
</dbReference>
<dbReference type="GO" id="GO:0005096">
    <property type="term" value="F:GTPase activator activity"/>
    <property type="evidence" value="ECO:0007669"/>
    <property type="project" value="InterPro"/>
</dbReference>
<protein>
    <recommendedName>
        <fullName evidence="2">Rho-GAP domain-containing protein</fullName>
    </recommendedName>
</protein>
<evidence type="ECO:0000256" key="1">
    <source>
        <dbReference type="SAM" id="MobiDB-lite"/>
    </source>
</evidence>
<feature type="region of interest" description="Disordered" evidence="1">
    <location>
        <begin position="57"/>
        <end position="80"/>
    </location>
</feature>
<proteinExistence type="predicted"/>
<evidence type="ECO:0000313" key="3">
    <source>
        <dbReference type="EMBL" id="KAH9377186.1"/>
    </source>
</evidence>
<dbReference type="PANTHER" id="PTHR23182">
    <property type="entry name" value="BREAKPOINT CLUSTER REGION PROTEIN BCR"/>
    <property type="match status" value="1"/>
</dbReference>
<dbReference type="OrthoDB" id="2155291at2759"/>
<comment type="caution">
    <text evidence="3">The sequence shown here is derived from an EMBL/GenBank/DDBJ whole genome shotgun (WGS) entry which is preliminary data.</text>
</comment>
<dbReference type="PROSITE" id="PS50238">
    <property type="entry name" value="RHOGAP"/>
    <property type="match status" value="1"/>
</dbReference>
<evidence type="ECO:0000313" key="4">
    <source>
        <dbReference type="Proteomes" id="UP000821853"/>
    </source>
</evidence>
<dbReference type="GO" id="GO:0007165">
    <property type="term" value="P:signal transduction"/>
    <property type="evidence" value="ECO:0007669"/>
    <property type="project" value="InterPro"/>
</dbReference>
<dbReference type="EMBL" id="JABSTR010000008">
    <property type="protein sequence ID" value="KAH9377186.1"/>
    <property type="molecule type" value="Genomic_DNA"/>
</dbReference>
<keyword evidence="4" id="KW-1185">Reference proteome</keyword>
<dbReference type="Proteomes" id="UP000821853">
    <property type="component" value="Unassembled WGS sequence"/>
</dbReference>
<dbReference type="InterPro" id="IPR037769">
    <property type="entry name" value="Abr/Bcr"/>
</dbReference>
<gene>
    <name evidence="3" type="ORF">HPB48_017900</name>
</gene>
<dbReference type="GO" id="GO:0016020">
    <property type="term" value="C:membrane"/>
    <property type="evidence" value="ECO:0007669"/>
    <property type="project" value="TreeGrafter"/>
</dbReference>
<reference evidence="3 4" key="1">
    <citation type="journal article" date="2020" name="Cell">
        <title>Large-Scale Comparative Analyses of Tick Genomes Elucidate Their Genetic Diversity and Vector Capacities.</title>
        <authorList>
            <consortium name="Tick Genome and Microbiome Consortium (TIGMIC)"/>
            <person name="Jia N."/>
            <person name="Wang J."/>
            <person name="Shi W."/>
            <person name="Du L."/>
            <person name="Sun Y."/>
            <person name="Zhan W."/>
            <person name="Jiang J.F."/>
            <person name="Wang Q."/>
            <person name="Zhang B."/>
            <person name="Ji P."/>
            <person name="Bell-Sakyi L."/>
            <person name="Cui X.M."/>
            <person name="Yuan T.T."/>
            <person name="Jiang B.G."/>
            <person name="Yang W.F."/>
            <person name="Lam T.T."/>
            <person name="Chang Q.C."/>
            <person name="Ding S.J."/>
            <person name="Wang X.J."/>
            <person name="Zhu J.G."/>
            <person name="Ruan X.D."/>
            <person name="Zhao L."/>
            <person name="Wei J.T."/>
            <person name="Ye R.Z."/>
            <person name="Que T.C."/>
            <person name="Du C.H."/>
            <person name="Zhou Y.H."/>
            <person name="Cheng J.X."/>
            <person name="Dai P.F."/>
            <person name="Guo W.B."/>
            <person name="Han X.H."/>
            <person name="Huang E.J."/>
            <person name="Li L.F."/>
            <person name="Wei W."/>
            <person name="Gao Y.C."/>
            <person name="Liu J.Z."/>
            <person name="Shao H.Z."/>
            <person name="Wang X."/>
            <person name="Wang C.C."/>
            <person name="Yang T.C."/>
            <person name="Huo Q.B."/>
            <person name="Li W."/>
            <person name="Chen H.Y."/>
            <person name="Chen S.E."/>
            <person name="Zhou L.G."/>
            <person name="Ni X.B."/>
            <person name="Tian J.H."/>
            <person name="Sheng Y."/>
            <person name="Liu T."/>
            <person name="Pan Y.S."/>
            <person name="Xia L.Y."/>
            <person name="Li J."/>
            <person name="Zhao F."/>
            <person name="Cao W.C."/>
        </authorList>
    </citation>
    <scope>NUCLEOTIDE SEQUENCE [LARGE SCALE GENOMIC DNA]</scope>
    <source>
        <strain evidence="3">HaeL-2018</strain>
    </source>
</reference>
<accession>A0A9J6GPI0</accession>
<organism evidence="3 4">
    <name type="scientific">Haemaphysalis longicornis</name>
    <name type="common">Bush tick</name>
    <dbReference type="NCBI Taxonomy" id="44386"/>
    <lineage>
        <taxon>Eukaryota</taxon>
        <taxon>Metazoa</taxon>
        <taxon>Ecdysozoa</taxon>
        <taxon>Arthropoda</taxon>
        <taxon>Chelicerata</taxon>
        <taxon>Arachnida</taxon>
        <taxon>Acari</taxon>
        <taxon>Parasitiformes</taxon>
        <taxon>Ixodida</taxon>
        <taxon>Ixodoidea</taxon>
        <taxon>Ixodidae</taxon>
        <taxon>Haemaphysalinae</taxon>
        <taxon>Haemaphysalis</taxon>
    </lineage>
</organism>
<dbReference type="InterPro" id="IPR000198">
    <property type="entry name" value="RhoGAP_dom"/>
</dbReference>